<gene>
    <name evidence="1" type="ORF">CTDIVETGP_1972</name>
</gene>
<name>W6NIN3_CLOTY</name>
<dbReference type="AlphaFoldDB" id="W6NIN3"/>
<evidence type="ECO:0000313" key="1">
    <source>
        <dbReference type="EMBL" id="CDL91902.1"/>
    </source>
</evidence>
<protein>
    <submittedName>
        <fullName evidence="1">Uncharacterized protein</fullName>
    </submittedName>
</protein>
<comment type="caution">
    <text evidence="1">The sequence shown here is derived from an EMBL/GenBank/DDBJ whole genome shotgun (WGS) entry which is preliminary data.</text>
</comment>
<evidence type="ECO:0000313" key="2">
    <source>
        <dbReference type="Proteomes" id="UP000019482"/>
    </source>
</evidence>
<keyword evidence="2" id="KW-1185">Reference proteome</keyword>
<dbReference type="RefSeq" id="WP_017750854.1">
    <property type="nucleotide sequence ID" value="NZ_CBXI010000036.1"/>
</dbReference>
<accession>W6NIN3</accession>
<dbReference type="Proteomes" id="UP000019482">
    <property type="component" value="Unassembled WGS sequence"/>
</dbReference>
<reference evidence="1 2" key="1">
    <citation type="journal article" date="2015" name="Genome Announc.">
        <title>Draft Genome Sequence of Clostridium tyrobutyricum Strain DIVETGP, Isolated from Cow's Milk for Grana Padano Production.</title>
        <authorList>
            <person name="Soggiu A."/>
            <person name="Piras C."/>
            <person name="Gaiarsa S."/>
            <person name="Sassera D."/>
            <person name="Roncada P."/>
            <person name="Bendixen E."/>
            <person name="Brasca M."/>
            <person name="Bonizzi L."/>
        </authorList>
    </citation>
    <scope>NUCLEOTIDE SEQUENCE [LARGE SCALE GENOMIC DNA]</scope>
    <source>
        <strain evidence="1 2">DIVETGP</strain>
    </source>
</reference>
<proteinExistence type="predicted"/>
<organism evidence="1 2">
    <name type="scientific">Clostridium tyrobutyricum DIVETGP</name>
    <dbReference type="NCBI Taxonomy" id="1408889"/>
    <lineage>
        <taxon>Bacteria</taxon>
        <taxon>Bacillati</taxon>
        <taxon>Bacillota</taxon>
        <taxon>Clostridia</taxon>
        <taxon>Eubacteriales</taxon>
        <taxon>Clostridiaceae</taxon>
        <taxon>Clostridium</taxon>
    </lineage>
</organism>
<sequence length="61" mass="7208">MMFKRRSIPLFKCRVVHSIPGRIRVGCRALKYLKEFNCRIERSLINSSAVKTAHISKYRIK</sequence>
<dbReference type="GeneID" id="29418774"/>
<dbReference type="EMBL" id="CBXI010000036">
    <property type="protein sequence ID" value="CDL91902.1"/>
    <property type="molecule type" value="Genomic_DNA"/>
</dbReference>